<protein>
    <submittedName>
        <fullName evidence="2">Uncharacterized protein</fullName>
    </submittedName>
</protein>
<sequence>MRLAETKHELREHGNLKRSTRQFRVSRVLIAAKRVSSVNKKKKPITQSCPQCHLVHHLQNNSTEQSFVSSSPRHIIFLLIIPLLIGLLQVAYQNKSVSPFDTHPVNMWVFFGAAFVYCLGLATNVESKEHQASDSQITSHVILSSGVLASASLASVFFPRLLGWICLILWTLLPITLGRRLIKPMYQWLKYGILKLISQVYNRFNRLWRNCVTLKNQNLPIWKGRLN</sequence>
<dbReference type="PANTHER" id="PTHR34115:SF6">
    <property type="entry name" value="PROTEIN, PUTATIVE-RELATED"/>
    <property type="match status" value="1"/>
</dbReference>
<dbReference type="EMBL" id="BDQV01001182">
    <property type="protein sequence ID" value="GAY69334.1"/>
    <property type="molecule type" value="Genomic_DNA"/>
</dbReference>
<gene>
    <name evidence="2" type="ORF">CUMW_271130</name>
</gene>
<organism evidence="2 3">
    <name type="scientific">Citrus unshiu</name>
    <name type="common">Satsuma mandarin</name>
    <name type="synonym">Citrus nobilis var. unshiu</name>
    <dbReference type="NCBI Taxonomy" id="55188"/>
    <lineage>
        <taxon>Eukaryota</taxon>
        <taxon>Viridiplantae</taxon>
        <taxon>Streptophyta</taxon>
        <taxon>Embryophyta</taxon>
        <taxon>Tracheophyta</taxon>
        <taxon>Spermatophyta</taxon>
        <taxon>Magnoliopsida</taxon>
        <taxon>eudicotyledons</taxon>
        <taxon>Gunneridae</taxon>
        <taxon>Pentapetalae</taxon>
        <taxon>rosids</taxon>
        <taxon>malvids</taxon>
        <taxon>Sapindales</taxon>
        <taxon>Rutaceae</taxon>
        <taxon>Aurantioideae</taxon>
        <taxon>Citrus</taxon>
    </lineage>
</organism>
<evidence type="ECO:0000256" key="1">
    <source>
        <dbReference type="SAM" id="Phobius"/>
    </source>
</evidence>
<proteinExistence type="predicted"/>
<accession>A0A2H5QXI8</accession>
<keyword evidence="3" id="KW-1185">Reference proteome</keyword>
<keyword evidence="1" id="KW-1133">Transmembrane helix</keyword>
<comment type="caution">
    <text evidence="2">The sequence shown here is derived from an EMBL/GenBank/DDBJ whole genome shotgun (WGS) entry which is preliminary data.</text>
</comment>
<feature type="transmembrane region" description="Helical" evidence="1">
    <location>
        <begin position="105"/>
        <end position="125"/>
    </location>
</feature>
<feature type="transmembrane region" description="Helical" evidence="1">
    <location>
        <begin position="75"/>
        <end position="93"/>
    </location>
</feature>
<reference evidence="2 3" key="1">
    <citation type="journal article" date="2017" name="Front. Genet.">
        <title>Draft sequencing of the heterozygous diploid genome of Satsuma (Citrus unshiu Marc.) using a hybrid assembly approach.</title>
        <authorList>
            <person name="Shimizu T."/>
            <person name="Tanizawa Y."/>
            <person name="Mochizuki T."/>
            <person name="Nagasaki H."/>
            <person name="Yoshioka T."/>
            <person name="Toyoda A."/>
            <person name="Fujiyama A."/>
            <person name="Kaminuma E."/>
            <person name="Nakamura Y."/>
        </authorList>
    </citation>
    <scope>NUCLEOTIDE SEQUENCE [LARGE SCALE GENOMIC DNA]</scope>
    <source>
        <strain evidence="3">cv. Miyagawa wase</strain>
    </source>
</reference>
<feature type="transmembrane region" description="Helical" evidence="1">
    <location>
        <begin position="161"/>
        <end position="182"/>
    </location>
</feature>
<dbReference type="AlphaFoldDB" id="A0A2H5QXI8"/>
<dbReference type="PANTHER" id="PTHR34115">
    <property type="entry name" value="PROTEIN, PUTATIVE-RELATED"/>
    <property type="match status" value="1"/>
</dbReference>
<dbReference type="InterPro" id="IPR053258">
    <property type="entry name" value="Ca-permeable_cation_channel"/>
</dbReference>
<dbReference type="Proteomes" id="UP000236630">
    <property type="component" value="Unassembled WGS sequence"/>
</dbReference>
<keyword evidence="1" id="KW-0812">Transmembrane</keyword>
<feature type="transmembrane region" description="Helical" evidence="1">
    <location>
        <begin position="137"/>
        <end position="155"/>
    </location>
</feature>
<keyword evidence="1" id="KW-0472">Membrane</keyword>
<evidence type="ECO:0000313" key="2">
    <source>
        <dbReference type="EMBL" id="GAY69334.1"/>
    </source>
</evidence>
<evidence type="ECO:0000313" key="3">
    <source>
        <dbReference type="Proteomes" id="UP000236630"/>
    </source>
</evidence>
<name>A0A2H5QXI8_CITUN</name>